<proteinExistence type="predicted"/>
<name>I4B2W6_TURPD</name>
<dbReference type="AlphaFoldDB" id="I4B2W6"/>
<protein>
    <submittedName>
        <fullName evidence="1">Uncharacterized protein</fullName>
    </submittedName>
</protein>
<dbReference type="HOGENOM" id="CLU_1069363_0_0_12"/>
<evidence type="ECO:0000313" key="2">
    <source>
        <dbReference type="Proteomes" id="UP000006048"/>
    </source>
</evidence>
<keyword evidence="2" id="KW-1185">Reference proteome</keyword>
<sequence>MFFKAKQKKEVYTAESKVQILDKLREKYRKAQQQYGARLFDSQLLENRISFQRANQSDFQRFILDEMNFFKQMQEKGEEEAAKRKRQEEADARMREIMAANDALIAHYPDVFFHPLATLECRRLVGAVSNLFPDIESELRYVFQGRKEWGEIRFYLADLERFIYKPPMRMTAFLAAYVAQLQKWGEAGRDDADRKFLQTAAMCLTGITNELKTNLDSLIDADKLKASAIIAKLDAVVADFRLTDWAQHGLALRAQKKLGL</sequence>
<dbReference type="EMBL" id="CP002959">
    <property type="protein sequence ID" value="AFM11623.1"/>
    <property type="molecule type" value="Genomic_DNA"/>
</dbReference>
<dbReference type="Proteomes" id="UP000006048">
    <property type="component" value="Chromosome"/>
</dbReference>
<dbReference type="RefSeq" id="WP_014802141.1">
    <property type="nucleotide sequence ID" value="NC_018020.1"/>
</dbReference>
<organism evidence="1 2">
    <name type="scientific">Turneriella parva (strain ATCC BAA-1111 / DSM 21527 / NCTC 11395 / H)</name>
    <name type="common">Leptospira parva</name>
    <dbReference type="NCBI Taxonomy" id="869212"/>
    <lineage>
        <taxon>Bacteria</taxon>
        <taxon>Pseudomonadati</taxon>
        <taxon>Spirochaetota</taxon>
        <taxon>Spirochaetia</taxon>
        <taxon>Leptospirales</taxon>
        <taxon>Leptospiraceae</taxon>
        <taxon>Turneriella</taxon>
    </lineage>
</organism>
<dbReference type="KEGG" id="tpx:Turpa_0974"/>
<reference evidence="1 2" key="1">
    <citation type="submission" date="2012-06" db="EMBL/GenBank/DDBJ databases">
        <title>The complete chromosome of genome of Turneriella parva DSM 21527.</title>
        <authorList>
            <consortium name="US DOE Joint Genome Institute (JGI-PGF)"/>
            <person name="Lucas S."/>
            <person name="Han J."/>
            <person name="Lapidus A."/>
            <person name="Bruce D."/>
            <person name="Goodwin L."/>
            <person name="Pitluck S."/>
            <person name="Peters L."/>
            <person name="Kyrpides N."/>
            <person name="Mavromatis K."/>
            <person name="Ivanova N."/>
            <person name="Mikhailova N."/>
            <person name="Chertkov O."/>
            <person name="Detter J.C."/>
            <person name="Tapia R."/>
            <person name="Han C."/>
            <person name="Land M."/>
            <person name="Hauser L."/>
            <person name="Markowitz V."/>
            <person name="Cheng J.-F."/>
            <person name="Hugenholtz P."/>
            <person name="Woyke T."/>
            <person name="Wu D."/>
            <person name="Gronow S."/>
            <person name="Wellnitz S."/>
            <person name="Brambilla E."/>
            <person name="Klenk H.-P."/>
            <person name="Eisen J.A."/>
        </authorList>
    </citation>
    <scope>NUCLEOTIDE SEQUENCE [LARGE SCALE GENOMIC DNA]</scope>
    <source>
        <strain evidence="2">ATCC BAA-1111 / DSM 21527 / NCTC 11395 / H</strain>
    </source>
</reference>
<gene>
    <name evidence="1" type="ordered locus">Turpa_0974</name>
</gene>
<evidence type="ECO:0000313" key="1">
    <source>
        <dbReference type="EMBL" id="AFM11623.1"/>
    </source>
</evidence>
<dbReference type="STRING" id="869212.Turpa_0974"/>
<accession>I4B2W6</accession>